<name>A0A0G0HGW7_9BACT</name>
<evidence type="ECO:0000313" key="3">
    <source>
        <dbReference type="Proteomes" id="UP000034591"/>
    </source>
</evidence>
<feature type="transmembrane region" description="Helical" evidence="1">
    <location>
        <begin position="107"/>
        <end position="125"/>
    </location>
</feature>
<organism evidence="2 3">
    <name type="scientific">Candidatus Woesebacteria bacterium GW2011_GWA1_37_7</name>
    <dbReference type="NCBI Taxonomy" id="1618545"/>
    <lineage>
        <taxon>Bacteria</taxon>
        <taxon>Candidatus Woeseibacteriota</taxon>
    </lineage>
</organism>
<dbReference type="Proteomes" id="UP000034591">
    <property type="component" value="Unassembled WGS sequence"/>
</dbReference>
<keyword evidence="1" id="KW-0472">Membrane</keyword>
<keyword evidence="1" id="KW-0812">Transmembrane</keyword>
<dbReference type="EMBL" id="LBTI01000009">
    <property type="protein sequence ID" value="KKQ37775.1"/>
    <property type="molecule type" value="Genomic_DNA"/>
</dbReference>
<gene>
    <name evidence="2" type="ORF">US53_C0009G0006</name>
</gene>
<evidence type="ECO:0000313" key="2">
    <source>
        <dbReference type="EMBL" id="KKQ37775.1"/>
    </source>
</evidence>
<dbReference type="AlphaFoldDB" id="A0A0G0HGW7"/>
<comment type="caution">
    <text evidence="2">The sequence shown here is derived from an EMBL/GenBank/DDBJ whole genome shotgun (WGS) entry which is preliminary data.</text>
</comment>
<reference evidence="2 3" key="1">
    <citation type="journal article" date="2015" name="Nature">
        <title>rRNA introns, odd ribosomes, and small enigmatic genomes across a large radiation of phyla.</title>
        <authorList>
            <person name="Brown C.T."/>
            <person name="Hug L.A."/>
            <person name="Thomas B.C."/>
            <person name="Sharon I."/>
            <person name="Castelle C.J."/>
            <person name="Singh A."/>
            <person name="Wilkins M.J."/>
            <person name="Williams K.H."/>
            <person name="Banfield J.F."/>
        </authorList>
    </citation>
    <scope>NUCLEOTIDE SEQUENCE [LARGE SCALE GENOMIC DNA]</scope>
</reference>
<proteinExistence type="predicted"/>
<sequence length="274" mass="31587">MAAKTLSKDIKTEVIKNDSKDESYEKYLTEMKELPAYERKEEKDLEKDEPIKKMSVEKKDDVERKVSVDKNLIVSKKSKDLVVKDIITVESEKKGKFEEKYFSVKDIILGIINLFSIIFLIVILSKFPTKAQELKDLRNANTKADEDTSFLQTDLSVYDEKMGKLAGLFLDESGIVEFLNALEKLQVDNSTITKFTVESQEVVKDKTDNFGLPVGIEMKGNWEDFERNLSNIQNLKYLFRPVKIEVEPSPDEPGVIRFKYGLFLYVNDKIGENR</sequence>
<evidence type="ECO:0000256" key="1">
    <source>
        <dbReference type="SAM" id="Phobius"/>
    </source>
</evidence>
<keyword evidence="1" id="KW-1133">Transmembrane helix</keyword>
<protein>
    <submittedName>
        <fullName evidence="2">Uncharacterized protein</fullName>
    </submittedName>
</protein>
<accession>A0A0G0HGW7</accession>
<dbReference type="STRING" id="1618545.US53_C0009G0006"/>